<dbReference type="Pfam" id="PF01311">
    <property type="entry name" value="Bac_export_1"/>
    <property type="match status" value="1"/>
</dbReference>
<keyword evidence="3" id="KW-1003">Cell membrane</keyword>
<evidence type="ECO:0000313" key="9">
    <source>
        <dbReference type="Proteomes" id="UP000305681"/>
    </source>
</evidence>
<dbReference type="PANTHER" id="PTHR30065">
    <property type="entry name" value="FLAGELLAR BIOSYNTHETIC PROTEIN FLIR"/>
    <property type="match status" value="1"/>
</dbReference>
<evidence type="ECO:0000313" key="8">
    <source>
        <dbReference type="EMBL" id="TNC72057.1"/>
    </source>
</evidence>
<accession>A0A377QAS0</accession>
<feature type="transmembrane region" description="Helical" evidence="7">
    <location>
        <begin position="130"/>
        <end position="163"/>
    </location>
</feature>
<organism evidence="8 9">
    <name type="scientific">Janthinobacterium lividum</name>
    <dbReference type="NCBI Taxonomy" id="29581"/>
    <lineage>
        <taxon>Bacteria</taxon>
        <taxon>Pseudomonadati</taxon>
        <taxon>Pseudomonadota</taxon>
        <taxon>Betaproteobacteria</taxon>
        <taxon>Burkholderiales</taxon>
        <taxon>Oxalobacteraceae</taxon>
        <taxon>Janthinobacterium</taxon>
    </lineage>
</organism>
<keyword evidence="6 7" id="KW-0472">Membrane</keyword>
<evidence type="ECO:0000256" key="3">
    <source>
        <dbReference type="ARBA" id="ARBA00022475"/>
    </source>
</evidence>
<feature type="transmembrane region" description="Helical" evidence="7">
    <location>
        <begin position="218"/>
        <end position="241"/>
    </location>
</feature>
<comment type="similarity">
    <text evidence="2">Belongs to the FliR/MopE/SpaR family.</text>
</comment>
<feature type="transmembrane region" description="Helical" evidence="7">
    <location>
        <begin position="44"/>
        <end position="64"/>
    </location>
</feature>
<dbReference type="GO" id="GO:0005886">
    <property type="term" value="C:plasma membrane"/>
    <property type="evidence" value="ECO:0007669"/>
    <property type="project" value="UniProtKB-SubCell"/>
</dbReference>
<dbReference type="PANTHER" id="PTHR30065:SF8">
    <property type="entry name" value="FLAGELLAR BIOSYNTHETIC PROTEIN FLIR"/>
    <property type="match status" value="1"/>
</dbReference>
<dbReference type="InterPro" id="IPR002010">
    <property type="entry name" value="T3SS_IM_R"/>
</dbReference>
<keyword evidence="8" id="KW-0282">Flagellum</keyword>
<gene>
    <name evidence="8" type="ORF">FHI69_26900</name>
</gene>
<keyword evidence="8" id="KW-0966">Cell projection</keyword>
<keyword evidence="5 7" id="KW-1133">Transmembrane helix</keyword>
<proteinExistence type="inferred from homology"/>
<evidence type="ECO:0000256" key="1">
    <source>
        <dbReference type="ARBA" id="ARBA00004651"/>
    </source>
</evidence>
<comment type="subcellular location">
    <subcellularLocation>
        <location evidence="1">Cell membrane</location>
        <topology evidence="1">Multi-pass membrane protein</topology>
    </subcellularLocation>
</comment>
<evidence type="ECO:0000256" key="7">
    <source>
        <dbReference type="SAM" id="Phobius"/>
    </source>
</evidence>
<sequence>MDQIFNQVLPFLLAVWWPFCRILAMLSASPVIGDAMVPVPVRVLLSLVLAILMLPVMQASGVSQELLKIDPFSLHALVATLEQAIIGFVLGLAFHFAMSVMSVLGYLVSSQVGFSMAVMNDPLNGTSSDVITGLLTIMCMIVFFAIDGHLVLTGVIGASFTAWPVGQGYGPMLLQTVAYNVAWIFAAAMLLALPIVFSTMVVQLGFGFLNRVAPSLNLFSLGFSMITMFGLLMLIQIVRFIPEHYVAMTNRVLDMIAEQMRVAHGG</sequence>
<dbReference type="EMBL" id="VDGE01000018">
    <property type="protein sequence ID" value="TNC72057.1"/>
    <property type="molecule type" value="Genomic_DNA"/>
</dbReference>
<dbReference type="AlphaFoldDB" id="A0A377QAS0"/>
<dbReference type="RefSeq" id="WP_128139614.1">
    <property type="nucleotide sequence ID" value="NZ_UGJG01000001.1"/>
</dbReference>
<evidence type="ECO:0000256" key="2">
    <source>
        <dbReference type="ARBA" id="ARBA00009772"/>
    </source>
</evidence>
<protein>
    <submittedName>
        <fullName evidence="8">Flagellar biosynthetic protein FliR</fullName>
    </submittedName>
</protein>
<dbReference type="PRINTS" id="PR00953">
    <property type="entry name" value="TYPE3IMRPROT"/>
</dbReference>
<feature type="transmembrane region" description="Helical" evidence="7">
    <location>
        <begin position="183"/>
        <end position="206"/>
    </location>
</feature>
<name>A0A377QAS0_9BURK</name>
<reference evidence="8 9" key="1">
    <citation type="submission" date="2019-06" db="EMBL/GenBank/DDBJ databases">
        <title>Genome sequence of Janthinobacterium lividum UCD_MED1.</title>
        <authorList>
            <person name="De Leon M.E."/>
            <person name="Jospin G."/>
        </authorList>
    </citation>
    <scope>NUCLEOTIDE SEQUENCE [LARGE SCALE GENOMIC DNA]</scope>
    <source>
        <strain evidence="8 9">UCD_MED1</strain>
    </source>
</reference>
<dbReference type="Proteomes" id="UP000305681">
    <property type="component" value="Unassembled WGS sequence"/>
</dbReference>
<dbReference type="GO" id="GO:0006605">
    <property type="term" value="P:protein targeting"/>
    <property type="evidence" value="ECO:0007669"/>
    <property type="project" value="InterPro"/>
</dbReference>
<evidence type="ECO:0000256" key="5">
    <source>
        <dbReference type="ARBA" id="ARBA00022989"/>
    </source>
</evidence>
<comment type="caution">
    <text evidence="8">The sequence shown here is derived from an EMBL/GenBank/DDBJ whole genome shotgun (WGS) entry which is preliminary data.</text>
</comment>
<keyword evidence="8" id="KW-0969">Cilium</keyword>
<evidence type="ECO:0000256" key="4">
    <source>
        <dbReference type="ARBA" id="ARBA00022692"/>
    </source>
</evidence>
<evidence type="ECO:0000256" key="6">
    <source>
        <dbReference type="ARBA" id="ARBA00023136"/>
    </source>
</evidence>
<feature type="transmembrane region" description="Helical" evidence="7">
    <location>
        <begin position="12"/>
        <end position="32"/>
    </location>
</feature>
<feature type="transmembrane region" description="Helical" evidence="7">
    <location>
        <begin position="84"/>
        <end position="109"/>
    </location>
</feature>
<keyword evidence="4 7" id="KW-0812">Transmembrane</keyword>